<proteinExistence type="predicted"/>
<dbReference type="GO" id="GO:0003677">
    <property type="term" value="F:DNA binding"/>
    <property type="evidence" value="ECO:0007669"/>
    <property type="project" value="InterPro"/>
</dbReference>
<dbReference type="SUPFAM" id="SSF56349">
    <property type="entry name" value="DNA breaking-rejoining enzymes"/>
    <property type="match status" value="1"/>
</dbReference>
<evidence type="ECO:0000259" key="3">
    <source>
        <dbReference type="PROSITE" id="PS51898"/>
    </source>
</evidence>
<dbReference type="InterPro" id="IPR050090">
    <property type="entry name" value="Tyrosine_recombinase_XerCD"/>
</dbReference>
<dbReference type="STRING" id="658457.SAMN05216601_106141"/>
<dbReference type="GO" id="GO:0015074">
    <property type="term" value="P:DNA integration"/>
    <property type="evidence" value="ECO:0007669"/>
    <property type="project" value="UniProtKB-KW"/>
</dbReference>
<dbReference type="InterPro" id="IPR011010">
    <property type="entry name" value="DNA_brk_join_enz"/>
</dbReference>
<reference evidence="4 5" key="1">
    <citation type="submission" date="2016-10" db="EMBL/GenBank/DDBJ databases">
        <authorList>
            <person name="de Groot N.N."/>
        </authorList>
    </citation>
    <scope>NUCLEOTIDE SEQUENCE [LARGE SCALE GENOMIC DNA]</scope>
    <source>
        <strain evidence="4 5">CCUG 59231</strain>
    </source>
</reference>
<evidence type="ECO:0000256" key="2">
    <source>
        <dbReference type="ARBA" id="ARBA00023172"/>
    </source>
</evidence>
<dbReference type="EMBL" id="FOWP01000006">
    <property type="protein sequence ID" value="SFP17616.1"/>
    <property type="molecule type" value="Genomic_DNA"/>
</dbReference>
<dbReference type="GO" id="GO:0006310">
    <property type="term" value="P:DNA recombination"/>
    <property type="evidence" value="ECO:0007669"/>
    <property type="project" value="UniProtKB-KW"/>
</dbReference>
<evidence type="ECO:0000313" key="5">
    <source>
        <dbReference type="Proteomes" id="UP000182400"/>
    </source>
</evidence>
<protein>
    <submittedName>
        <fullName evidence="4">Phage integrase family protein</fullName>
    </submittedName>
</protein>
<dbReference type="InterPro" id="IPR002104">
    <property type="entry name" value="Integrase_catalytic"/>
</dbReference>
<dbReference type="PROSITE" id="PS51898">
    <property type="entry name" value="TYR_RECOMBINASE"/>
    <property type="match status" value="1"/>
</dbReference>
<accession>A0A1I5N8F9</accession>
<dbReference type="PANTHER" id="PTHR30349">
    <property type="entry name" value="PHAGE INTEGRASE-RELATED"/>
    <property type="match status" value="1"/>
</dbReference>
<keyword evidence="1" id="KW-0229">DNA integration</keyword>
<dbReference type="Gene3D" id="1.10.443.10">
    <property type="entry name" value="Intergrase catalytic core"/>
    <property type="match status" value="1"/>
</dbReference>
<dbReference type="Proteomes" id="UP000182400">
    <property type="component" value="Unassembled WGS sequence"/>
</dbReference>
<sequence length="116" mass="12789">MITFSGTKSGKVRSVPITAELEAKIVRHWKQHGQPNSAITSFRRALARTTIRLPKGQAAHALRHTFASHFIQNGGNILTLQKILGHSSLAMTMRYAHLAPDHLQDAVRFGPSASLR</sequence>
<gene>
    <name evidence="4" type="ORF">SAMN05216601_106141</name>
</gene>
<dbReference type="RefSeq" id="WP_244154409.1">
    <property type="nucleotide sequence ID" value="NZ_FOWP01000006.1"/>
</dbReference>
<feature type="domain" description="Tyr recombinase" evidence="3">
    <location>
        <begin position="1"/>
        <end position="108"/>
    </location>
</feature>
<dbReference type="PANTHER" id="PTHR30349:SF93">
    <property type="entry name" value="FELS-2 PROPHAGE PROTEIN"/>
    <property type="match status" value="1"/>
</dbReference>
<name>A0A1I5N8F9_9GAMM</name>
<dbReference type="InterPro" id="IPR013762">
    <property type="entry name" value="Integrase-like_cat_sf"/>
</dbReference>
<evidence type="ECO:0000256" key="1">
    <source>
        <dbReference type="ARBA" id="ARBA00022908"/>
    </source>
</evidence>
<organism evidence="4 5">
    <name type="scientific">Ectopseudomonas composti</name>
    <dbReference type="NCBI Taxonomy" id="658457"/>
    <lineage>
        <taxon>Bacteria</taxon>
        <taxon>Pseudomonadati</taxon>
        <taxon>Pseudomonadota</taxon>
        <taxon>Gammaproteobacteria</taxon>
        <taxon>Pseudomonadales</taxon>
        <taxon>Pseudomonadaceae</taxon>
        <taxon>Ectopseudomonas</taxon>
    </lineage>
</organism>
<keyword evidence="2" id="KW-0233">DNA recombination</keyword>
<evidence type="ECO:0000313" key="4">
    <source>
        <dbReference type="EMBL" id="SFP17616.1"/>
    </source>
</evidence>
<dbReference type="AlphaFoldDB" id="A0A1I5N8F9"/>
<dbReference type="Pfam" id="PF00589">
    <property type="entry name" value="Phage_integrase"/>
    <property type="match status" value="1"/>
</dbReference>